<dbReference type="InterPro" id="IPR046022">
    <property type="entry name" value="DUF5979"/>
</dbReference>
<organism evidence="5 6">
    <name type="scientific">Rothia nasimurium</name>
    <dbReference type="NCBI Taxonomy" id="85336"/>
    <lineage>
        <taxon>Bacteria</taxon>
        <taxon>Bacillati</taxon>
        <taxon>Actinomycetota</taxon>
        <taxon>Actinomycetes</taxon>
        <taxon>Micrococcales</taxon>
        <taxon>Micrococcaceae</taxon>
        <taxon>Rothia</taxon>
    </lineage>
</organism>
<dbReference type="NCBIfam" id="TIGR01167">
    <property type="entry name" value="LPXTG_anchor"/>
    <property type="match status" value="1"/>
</dbReference>
<dbReference type="Pfam" id="PF19407">
    <property type="entry name" value="DUF5979"/>
    <property type="match status" value="1"/>
</dbReference>
<dbReference type="GO" id="GO:0007155">
    <property type="term" value="P:cell adhesion"/>
    <property type="evidence" value="ECO:0007669"/>
    <property type="project" value="InterPro"/>
</dbReference>
<dbReference type="EMBL" id="LXWF01000004">
    <property type="protein sequence ID" value="ORC24444.1"/>
    <property type="molecule type" value="Genomic_DNA"/>
</dbReference>
<feature type="region of interest" description="Disordered" evidence="1">
    <location>
        <begin position="462"/>
        <end position="516"/>
    </location>
</feature>
<dbReference type="AlphaFoldDB" id="A0A1Y1RS74"/>
<evidence type="ECO:0000313" key="5">
    <source>
        <dbReference type="EMBL" id="ORC24444.1"/>
    </source>
</evidence>
<dbReference type="Proteomes" id="UP000192359">
    <property type="component" value="Unassembled WGS sequence"/>
</dbReference>
<feature type="chain" id="PRO_5013299352" description="DUF5979 domain-containing protein" evidence="3">
    <location>
        <begin position="40"/>
        <end position="549"/>
    </location>
</feature>
<reference evidence="5 6" key="1">
    <citation type="submission" date="2016-05" db="EMBL/GenBank/DDBJ databases">
        <title>Draft genome sequence of a porcine commensal Rothia nasimurium.</title>
        <authorList>
            <person name="Gaiser R.A."/>
            <person name="Van Baarlen P."/>
            <person name="Wells J.M."/>
        </authorList>
    </citation>
    <scope>NUCLEOTIDE SEQUENCE [LARGE SCALE GENOMIC DNA]</scope>
    <source>
        <strain evidence="5 6">PT-32</strain>
    </source>
</reference>
<keyword evidence="2" id="KW-1133">Transmembrane helix</keyword>
<comment type="caution">
    <text evidence="5">The sequence shown here is derived from an EMBL/GenBank/DDBJ whole genome shotgun (WGS) entry which is preliminary data.</text>
</comment>
<dbReference type="OrthoDB" id="3263604at2"/>
<sequence length="549" mass="57273">MNLGFARRAKRSATIASLGLLATSALGMSTLVTAPMAHAEGADKFIVSPVLESGKTPITVNDTVGFKFDWKVKPGETIAVGDVLEMEFGSDSSVVFTQNPPTFDLMTPRGQAAANCSVDRIKISCTFVESDIVGDGAENIHGSAQVEGRAVRSTESTTVPFTVNGVSNPLTLPVAGEGTSCVICDRAQGLGSKITKRGNVNLAPAGSLPPRVEWSITVPGPVLLNNEVGALTFSDTLSGDHEFRLGTAVEGNSYFRLSVYTADGVNRVDSFAISQEDISVSEDGKSVKLTVPEPSEGWNPEYKYQIDYFTFFPEDIIPAAGSTFINSFQIDGKEDLIESAQAQINSGQGVADAERRVGVTKTVSGLSEADSDLAQSKSFTFEYECALPSGATSSGEISAYGNGVTQYSKTPLELGAKCSVTEVADDTDIEGYKFVTEIAPVDVTTGAGTNVATFVNTYEPVAEPSPSATQDETPSAASVPSPSESSETTPAVTTEPSPQASETPQAAATPSQQSGSLANTGANVVVLVAVAALLLTTGAIVVARRRKDV</sequence>
<evidence type="ECO:0000256" key="3">
    <source>
        <dbReference type="SAM" id="SignalP"/>
    </source>
</evidence>
<protein>
    <recommendedName>
        <fullName evidence="4">DUF5979 domain-containing protein</fullName>
    </recommendedName>
</protein>
<proteinExistence type="predicted"/>
<accession>A0A1Y1RS74</accession>
<feature type="compositionally biased region" description="Low complexity" evidence="1">
    <location>
        <begin position="472"/>
        <end position="498"/>
    </location>
</feature>
<feature type="compositionally biased region" description="Polar residues" evidence="1">
    <location>
        <begin position="499"/>
        <end position="516"/>
    </location>
</feature>
<feature type="transmembrane region" description="Helical" evidence="2">
    <location>
        <begin position="521"/>
        <end position="543"/>
    </location>
</feature>
<feature type="domain" description="DUF5979" evidence="4">
    <location>
        <begin position="358"/>
        <end position="459"/>
    </location>
</feature>
<keyword evidence="2" id="KW-0812">Transmembrane</keyword>
<evidence type="ECO:0000313" key="6">
    <source>
        <dbReference type="Proteomes" id="UP000192359"/>
    </source>
</evidence>
<evidence type="ECO:0000259" key="4">
    <source>
        <dbReference type="Pfam" id="PF19407"/>
    </source>
</evidence>
<evidence type="ECO:0000256" key="2">
    <source>
        <dbReference type="SAM" id="Phobius"/>
    </source>
</evidence>
<keyword evidence="2" id="KW-0472">Membrane</keyword>
<dbReference type="Gene3D" id="2.60.40.1280">
    <property type="match status" value="1"/>
</dbReference>
<dbReference type="RefSeq" id="WP_083090761.1">
    <property type="nucleotide sequence ID" value="NZ_LXWF01000004.1"/>
</dbReference>
<keyword evidence="6" id="KW-1185">Reference proteome</keyword>
<feature type="signal peptide" evidence="3">
    <location>
        <begin position="1"/>
        <end position="39"/>
    </location>
</feature>
<keyword evidence="3" id="KW-0732">Signal</keyword>
<gene>
    <name evidence="5" type="ORF">A7979_09830</name>
</gene>
<dbReference type="InterPro" id="IPR011252">
    <property type="entry name" value="Fibrogen-bd_dom1"/>
</dbReference>
<evidence type="ECO:0000256" key="1">
    <source>
        <dbReference type="SAM" id="MobiDB-lite"/>
    </source>
</evidence>
<name>A0A1Y1RS74_9MICC</name>